<accession>A0A1R0ZPS2</accession>
<comment type="caution">
    <text evidence="3">The sequence shown here is derived from an EMBL/GenBank/DDBJ whole genome shotgun (WGS) entry which is preliminary data.</text>
</comment>
<dbReference type="InterPro" id="IPR012854">
    <property type="entry name" value="Cu_amine_oxidase-like_N"/>
</dbReference>
<dbReference type="EMBL" id="MPTW01000001">
    <property type="protein sequence ID" value="OME74733.1"/>
    <property type="molecule type" value="Genomic_DNA"/>
</dbReference>
<dbReference type="Gene3D" id="2.130.10.30">
    <property type="entry name" value="Regulator of chromosome condensation 1/beta-lactamase-inhibitor protein II"/>
    <property type="match status" value="2"/>
</dbReference>
<gene>
    <name evidence="3" type="ORF">BSK65_03430</name>
</gene>
<dbReference type="Gene3D" id="3.30.457.10">
    <property type="entry name" value="Copper amine oxidase-like, N-terminal domain"/>
    <property type="match status" value="1"/>
</dbReference>
<dbReference type="AlphaFoldDB" id="A0A1R0ZPS2"/>
<dbReference type="SUPFAM" id="SSF50985">
    <property type="entry name" value="RCC1/BLIP-II"/>
    <property type="match status" value="1"/>
</dbReference>
<feature type="chain" id="PRO_5012255157" description="Copper amine oxidase-like N-terminal domain-containing protein" evidence="1">
    <location>
        <begin position="27"/>
        <end position="507"/>
    </location>
</feature>
<evidence type="ECO:0000313" key="4">
    <source>
        <dbReference type="Proteomes" id="UP000187425"/>
    </source>
</evidence>
<dbReference type="Pfam" id="PF07833">
    <property type="entry name" value="Cu_amine_oxidN1"/>
    <property type="match status" value="1"/>
</dbReference>
<evidence type="ECO:0000259" key="2">
    <source>
        <dbReference type="Pfam" id="PF07833"/>
    </source>
</evidence>
<dbReference type="RefSeq" id="WP_076283244.1">
    <property type="nucleotide sequence ID" value="NZ_MPTW01000001.1"/>
</dbReference>
<proteinExistence type="predicted"/>
<evidence type="ECO:0000256" key="1">
    <source>
        <dbReference type="SAM" id="SignalP"/>
    </source>
</evidence>
<feature type="signal peptide" evidence="1">
    <location>
        <begin position="1"/>
        <end position="26"/>
    </location>
</feature>
<feature type="domain" description="Copper amine oxidase-like N-terminal" evidence="2">
    <location>
        <begin position="386"/>
        <end position="503"/>
    </location>
</feature>
<sequence length="507" mass="55442">MKKKWISMVSALLVLSLACNVSAAAAAENTTTTSNLTSYGADYLTKTDGSFWVWGGNRSVPTQIHDLNEVQAYFGSQYVMKKDLSVWQWRTSAYSEAVKVSPVQELENLVDMFMTGNRTIALKGDGTILSAPLSSDGLTTSAFTPVSGVDNVAAVGGYYESDLHKSWTRYVFLKKDGTVSTTRDDFESFETIQNLTDIIQIKNNLALKKDGSIWSWPVQDYYKNQGAPIDLSATPLKGISNIKSLKGNQNSLLAIDGASQLWFWGATITGSSDGTAYHEQPPILLKGIKNVADAYIVERSIVALTGEGNVYQTSIENEMMPADSKFTLLEKEVSSLKKGGRHLIMQKKDGSLWGWGVNKDAQLGYGDYEFSHAGPVPVQKPISISLNGESIPLSNGVITRNGQNFVPLRSLFEKLGATITYKENITAAKTIDKQIMITRTATDKPALAISINGVTGATMVNNKTVNLPTLPFIVNGSMYLPLRFISEQLGANVEWLPQEERIAITMQ</sequence>
<organism evidence="3 4">
    <name type="scientific">Paenibacillus odorifer</name>
    <dbReference type="NCBI Taxonomy" id="189426"/>
    <lineage>
        <taxon>Bacteria</taxon>
        <taxon>Bacillati</taxon>
        <taxon>Bacillota</taxon>
        <taxon>Bacilli</taxon>
        <taxon>Bacillales</taxon>
        <taxon>Paenibacillaceae</taxon>
        <taxon>Paenibacillus</taxon>
    </lineage>
</organism>
<protein>
    <recommendedName>
        <fullName evidence="2">Copper amine oxidase-like N-terminal domain-containing protein</fullName>
    </recommendedName>
</protein>
<name>A0A1R0ZPS2_9BACL</name>
<keyword evidence="1" id="KW-0732">Signal</keyword>
<evidence type="ECO:0000313" key="3">
    <source>
        <dbReference type="EMBL" id="OME74733.1"/>
    </source>
</evidence>
<dbReference type="SUPFAM" id="SSF55383">
    <property type="entry name" value="Copper amine oxidase, domain N"/>
    <property type="match status" value="1"/>
</dbReference>
<dbReference type="InterPro" id="IPR036582">
    <property type="entry name" value="Mao_N_sf"/>
</dbReference>
<dbReference type="PROSITE" id="PS51257">
    <property type="entry name" value="PROKAR_LIPOPROTEIN"/>
    <property type="match status" value="1"/>
</dbReference>
<dbReference type="InterPro" id="IPR009091">
    <property type="entry name" value="RCC1/BLIP-II"/>
</dbReference>
<reference evidence="3 4" key="1">
    <citation type="submission" date="2016-11" db="EMBL/GenBank/DDBJ databases">
        <title>Paenibacillus species isolates.</title>
        <authorList>
            <person name="Beno S.M."/>
        </authorList>
    </citation>
    <scope>NUCLEOTIDE SEQUENCE [LARGE SCALE GENOMIC DNA]</scope>
    <source>
        <strain evidence="3 4">FSL H7-0443</strain>
    </source>
</reference>
<dbReference type="Proteomes" id="UP000187425">
    <property type="component" value="Unassembled WGS sequence"/>
</dbReference>